<evidence type="ECO:0000313" key="2">
    <source>
        <dbReference type="Proteomes" id="UP000004641"/>
    </source>
</evidence>
<comment type="caution">
    <text evidence="1">The sequence shown here is derived from an EMBL/GenBank/DDBJ whole genome shotgun (WGS) entry which is preliminary data.</text>
</comment>
<proteinExistence type="predicted"/>
<dbReference type="RefSeq" id="WP_000803687.1">
    <property type="nucleotide sequence ID" value="NZ_ABHU01000002.1"/>
</dbReference>
<sequence>MKPLSSQLNMKINDFYLPLLPVIGTGRLYITSKGHACHAYFREVSGHGIRFTLTYSGYEGRFWISEEQFIQWCQELFPYSESRLIPEDTIKLMILWVMQTALPEGDVSVDDVQFTMLNKDIYPVIENNNGENRLNVIILETTVQSLQYLINDNWQLVPHSNALFFDGYIVPGWTDYPVTELRVGDSLRLYHVDDSQERRCWIVINTPLATVNLSDNNLSVTDVLAADLLSALSNETVMNRIYCAIGTVHIDIHMLRNVKKDDIINSDGYHLFGGCQLIRNNTTIAYGSIVKINEDFYFTVSIVCD</sequence>
<organism evidence="1 2">
    <name type="scientific">Escherichia coli O157:H7 (strain EC869)</name>
    <dbReference type="NCBI Taxonomy" id="478008"/>
    <lineage>
        <taxon>Bacteria</taxon>
        <taxon>Pseudomonadati</taxon>
        <taxon>Pseudomonadota</taxon>
        <taxon>Gammaproteobacteria</taxon>
        <taxon>Enterobacterales</taxon>
        <taxon>Enterobacteriaceae</taxon>
        <taxon>Escherichia</taxon>
    </lineage>
</organism>
<accession>A0A0H3PUC8</accession>
<protein>
    <submittedName>
        <fullName evidence="1">SepQ</fullName>
    </submittedName>
</protein>
<dbReference type="Proteomes" id="UP000004641">
    <property type="component" value="Unassembled WGS sequence"/>
</dbReference>
<dbReference type="Pfam" id="PF06622">
    <property type="entry name" value="SepQ"/>
    <property type="match status" value="1"/>
</dbReference>
<evidence type="ECO:0000313" key="1">
    <source>
        <dbReference type="EMBL" id="EDU92918.1"/>
    </source>
</evidence>
<reference evidence="1 2" key="1">
    <citation type="journal article" date="2011" name="Appl. Environ. Microbiol.">
        <title>Genome signatures of Escherichia coli O157:H7 isolates from the bovine host reservoir.</title>
        <authorList>
            <person name="Eppinger M."/>
            <person name="Mammel M.K."/>
            <person name="Leclerc J.E."/>
            <person name="Ravel J."/>
            <person name="Cebula T.A."/>
        </authorList>
    </citation>
    <scope>NUCLEOTIDE SEQUENCE [LARGE SCALE GENOMIC DNA]</scope>
    <source>
        <strain evidence="1 2">EC869</strain>
    </source>
</reference>
<gene>
    <name evidence="1" type="ORF">ECH7EC869_1712</name>
</gene>
<dbReference type="InterPro" id="IPR009532">
    <property type="entry name" value="SepQ"/>
</dbReference>
<dbReference type="AlphaFoldDB" id="A0A0H3PUC8"/>
<dbReference type="EMBL" id="ABHU01000002">
    <property type="protein sequence ID" value="EDU92918.1"/>
    <property type="molecule type" value="Genomic_DNA"/>
</dbReference>
<dbReference type="BioCyc" id="ECOL478008-HMP:G76-486807-MONOMER"/>
<name>A0A0H3PUC8_ECO5C</name>